<dbReference type="AlphaFoldDB" id="B3QLR5"/>
<dbReference type="RefSeq" id="WP_012503234.1">
    <property type="nucleotide sequence ID" value="NC_011027.1"/>
</dbReference>
<dbReference type="HOGENOM" id="CLU_085983_0_1_10"/>
<evidence type="ECO:0000313" key="2">
    <source>
        <dbReference type="Proteomes" id="UP000008811"/>
    </source>
</evidence>
<dbReference type="Proteomes" id="UP000008811">
    <property type="component" value="Chromosome"/>
</dbReference>
<evidence type="ECO:0008006" key="3">
    <source>
        <dbReference type="Google" id="ProtNLM"/>
    </source>
</evidence>
<evidence type="ECO:0000313" key="1">
    <source>
        <dbReference type="EMBL" id="ACF12401.1"/>
    </source>
</evidence>
<dbReference type="KEGG" id="cpc:Cpar_2014"/>
<reference evidence="1" key="1">
    <citation type="submission" date="2008-06" db="EMBL/GenBank/DDBJ databases">
        <title>Complete sequence of Chlorobaculum parvum NCIB 8327.</title>
        <authorList>
            <consortium name="US DOE Joint Genome Institute"/>
            <person name="Lucas S."/>
            <person name="Copeland A."/>
            <person name="Lapidus A."/>
            <person name="Glavina del Rio T."/>
            <person name="Dalin E."/>
            <person name="Tice H."/>
            <person name="Bruce D."/>
            <person name="Goodwin L."/>
            <person name="Pitluck S."/>
            <person name="Schmutz J."/>
            <person name="Larimer F."/>
            <person name="Land M."/>
            <person name="Hauser L."/>
            <person name="Kyrpides N."/>
            <person name="Mikhailova N."/>
            <person name="Zhao F."/>
            <person name="Li T."/>
            <person name="Liu Z."/>
            <person name="Overmann J."/>
            <person name="Bryant D.A."/>
            <person name="Richardson P."/>
        </authorList>
    </citation>
    <scope>NUCLEOTIDE SEQUENCE [LARGE SCALE GENOMIC DNA]</scope>
    <source>
        <strain evidence="1">NCIB 8327</strain>
    </source>
</reference>
<gene>
    <name evidence="1" type="ordered locus">Cpar_2014</name>
</gene>
<dbReference type="OrthoDB" id="7688089at2"/>
<dbReference type="eggNOG" id="COG2830">
    <property type="taxonomic scope" value="Bacteria"/>
</dbReference>
<dbReference type="Pfam" id="PF04301">
    <property type="entry name" value="BioG"/>
    <property type="match status" value="1"/>
</dbReference>
<sequence>MKAEWIIRRGSRKLLLFFNGWGMDRRVADWVVSASAAFDGRDIAVVYDYRDLTLPDWLGEAVAGVDSVELLAWSMGVWAAARAGLEKVDRAVALNGTPWPRDAERGISPEVFMGTLEGWNDANRQRFERRMMTGVPQDVVENVRSERSSAEQKGELQAIADSLSSGQRHSVPTWNYSKAIVGGRDQIFRAENQLRAWREAGVQVVDYPAMPHFPFHYPEVLTELLA</sequence>
<dbReference type="ESTHER" id="chlp8-b3qlr5">
    <property type="family name" value="BioG_Pimeloyl-ACP-methyl-esterase"/>
</dbReference>
<proteinExistence type="predicted"/>
<dbReference type="Gene3D" id="3.40.50.1820">
    <property type="entry name" value="alpha/beta hydrolase"/>
    <property type="match status" value="1"/>
</dbReference>
<keyword evidence="2" id="KW-1185">Reference proteome</keyword>
<dbReference type="InterPro" id="IPR029058">
    <property type="entry name" value="AB_hydrolase_fold"/>
</dbReference>
<dbReference type="InterPro" id="IPR007398">
    <property type="entry name" value="BioG"/>
</dbReference>
<dbReference type="SUPFAM" id="SSF53474">
    <property type="entry name" value="alpha/beta-Hydrolases"/>
    <property type="match status" value="1"/>
</dbReference>
<dbReference type="EMBL" id="CP001099">
    <property type="protein sequence ID" value="ACF12401.1"/>
    <property type="molecule type" value="Genomic_DNA"/>
</dbReference>
<dbReference type="STRING" id="517417.Cpar_2014"/>
<accession>B3QLR5</accession>
<name>B3QLR5_CHLP8</name>
<protein>
    <recommendedName>
        <fullName evidence="3">DUF452 family protein</fullName>
    </recommendedName>
</protein>
<organism evidence="1 2">
    <name type="scientific">Chlorobaculum parvum (strain DSM 263 / NCIMB 8327)</name>
    <name type="common">Chlorobium vibrioforme subsp. thiosulfatophilum</name>
    <dbReference type="NCBI Taxonomy" id="517417"/>
    <lineage>
        <taxon>Bacteria</taxon>
        <taxon>Pseudomonadati</taxon>
        <taxon>Chlorobiota</taxon>
        <taxon>Chlorobiia</taxon>
        <taxon>Chlorobiales</taxon>
        <taxon>Chlorobiaceae</taxon>
        <taxon>Chlorobaculum</taxon>
    </lineage>
</organism>